<dbReference type="InterPro" id="IPR000859">
    <property type="entry name" value="CUB_dom"/>
</dbReference>
<dbReference type="InterPro" id="IPR016201">
    <property type="entry name" value="PSI"/>
</dbReference>
<evidence type="ECO:0000256" key="4">
    <source>
        <dbReference type="ARBA" id="ARBA00022692"/>
    </source>
</evidence>
<keyword evidence="6" id="KW-0677">Repeat</keyword>
<evidence type="ECO:0000259" key="18">
    <source>
        <dbReference type="PROSITE" id="PS01180"/>
    </source>
</evidence>
<feature type="domain" description="EGF-like" evidence="19">
    <location>
        <begin position="172"/>
        <end position="209"/>
    </location>
</feature>
<feature type="compositionally biased region" description="Polar residues" evidence="15">
    <location>
        <begin position="3163"/>
        <end position="3172"/>
    </location>
</feature>
<feature type="domain" description="CUB" evidence="18">
    <location>
        <begin position="32"/>
        <end position="143"/>
    </location>
</feature>
<evidence type="ECO:0008006" key="23">
    <source>
        <dbReference type="Google" id="ProtNLM"/>
    </source>
</evidence>
<dbReference type="SMART" id="SM00179">
    <property type="entry name" value="EGF_CA"/>
    <property type="match status" value="2"/>
</dbReference>
<dbReference type="FunFam" id="2.10.25.10:FF:000191">
    <property type="entry name" value="Multiple epidermal growth factor-like domains 8"/>
    <property type="match status" value="1"/>
</dbReference>
<evidence type="ECO:0000256" key="15">
    <source>
        <dbReference type="SAM" id="MobiDB-lite"/>
    </source>
</evidence>
<dbReference type="Pfam" id="PF24973">
    <property type="entry name" value="EGF_LMN_ATRN"/>
    <property type="match status" value="3"/>
</dbReference>
<dbReference type="InterPro" id="IPR000742">
    <property type="entry name" value="EGF"/>
</dbReference>
<evidence type="ECO:0000256" key="2">
    <source>
        <dbReference type="ARBA" id="ARBA00022441"/>
    </source>
</evidence>
<feature type="disulfide bond" evidence="14">
    <location>
        <begin position="1652"/>
        <end position="1661"/>
    </location>
</feature>
<reference evidence="21" key="1">
    <citation type="submission" date="2022-08" db="UniProtKB">
        <authorList>
            <consortium name="EnsemblMetazoa"/>
        </authorList>
    </citation>
    <scope>IDENTIFICATION</scope>
    <source>
        <strain evidence="21">05x7-T-G4-1.051#20</strain>
    </source>
</reference>
<evidence type="ECO:0000313" key="22">
    <source>
        <dbReference type="Proteomes" id="UP000005408"/>
    </source>
</evidence>
<dbReference type="SMART" id="SM00042">
    <property type="entry name" value="CUB"/>
    <property type="match status" value="3"/>
</dbReference>
<proteinExistence type="predicted"/>
<evidence type="ECO:0000256" key="5">
    <source>
        <dbReference type="ARBA" id="ARBA00022729"/>
    </source>
</evidence>
<evidence type="ECO:0000256" key="6">
    <source>
        <dbReference type="ARBA" id="ARBA00022737"/>
    </source>
</evidence>
<dbReference type="CDD" id="cd00055">
    <property type="entry name" value="EGF_Lam"/>
    <property type="match status" value="2"/>
</dbReference>
<feature type="disulfide bond" evidence="13">
    <location>
        <begin position="180"/>
        <end position="197"/>
    </location>
</feature>
<comment type="caution">
    <text evidence="13">Lacks conserved residue(s) required for the propagation of feature annotation.</text>
</comment>
<evidence type="ECO:0000256" key="12">
    <source>
        <dbReference type="ARBA" id="ARBA00023292"/>
    </source>
</evidence>
<dbReference type="Gene3D" id="2.10.25.10">
    <property type="entry name" value="Laminin"/>
    <property type="match status" value="8"/>
</dbReference>
<feature type="domain" description="CUB" evidence="18">
    <location>
        <begin position="464"/>
        <end position="588"/>
    </location>
</feature>
<dbReference type="GO" id="GO:0048513">
    <property type="term" value="P:animal organ development"/>
    <property type="evidence" value="ECO:0007669"/>
    <property type="project" value="UniProtKB-ARBA"/>
</dbReference>
<dbReference type="GO" id="GO:0016020">
    <property type="term" value="C:membrane"/>
    <property type="evidence" value="ECO:0007669"/>
    <property type="project" value="UniProtKB-SubCell"/>
</dbReference>
<dbReference type="SMART" id="SM00181">
    <property type="entry name" value="EGF"/>
    <property type="match status" value="12"/>
</dbReference>
<evidence type="ECO:0000256" key="9">
    <source>
        <dbReference type="ARBA" id="ARBA00023136"/>
    </source>
</evidence>
<evidence type="ECO:0000256" key="17">
    <source>
        <dbReference type="SAM" id="SignalP"/>
    </source>
</evidence>
<keyword evidence="3 13" id="KW-0245">EGF-like domain</keyword>
<dbReference type="Proteomes" id="UP000005408">
    <property type="component" value="Unassembled WGS sequence"/>
</dbReference>
<dbReference type="PROSITE" id="PS50026">
    <property type="entry name" value="EGF_3"/>
    <property type="match status" value="3"/>
</dbReference>
<keyword evidence="9 16" id="KW-0472">Membrane</keyword>
<feature type="disulfide bond" evidence="14">
    <location>
        <begin position="1713"/>
        <end position="1727"/>
    </location>
</feature>
<dbReference type="Pfam" id="PF24981">
    <property type="entry name" value="Beta-prop_ATRN-LZTR1"/>
    <property type="match status" value="3"/>
</dbReference>
<evidence type="ECO:0000256" key="1">
    <source>
        <dbReference type="ARBA" id="ARBA00004479"/>
    </source>
</evidence>
<feature type="domain" description="EGF-like" evidence="19">
    <location>
        <begin position="617"/>
        <end position="654"/>
    </location>
</feature>
<dbReference type="InterPro" id="IPR056737">
    <property type="entry name" value="Beta-prop_ATRN-MKLN-like"/>
</dbReference>
<protein>
    <recommendedName>
        <fullName evidence="23">Multiple epidermal growth factor-like domains 8</fullName>
    </recommendedName>
</protein>
<feature type="disulfide bond" evidence="14">
    <location>
        <begin position="1701"/>
        <end position="1710"/>
    </location>
</feature>
<evidence type="ECO:0000256" key="11">
    <source>
        <dbReference type="ARBA" id="ARBA00023180"/>
    </source>
</evidence>
<feature type="domain" description="Laminin EGF-like" evidence="20">
    <location>
        <begin position="1679"/>
        <end position="1729"/>
    </location>
</feature>
<dbReference type="PROSITE" id="PS01248">
    <property type="entry name" value="EGF_LAM_1"/>
    <property type="match status" value="2"/>
</dbReference>
<dbReference type="SMART" id="SM00180">
    <property type="entry name" value="EGF_Lam"/>
    <property type="match status" value="4"/>
</dbReference>
<dbReference type="Gene3D" id="2.120.10.80">
    <property type="entry name" value="Kelch-type beta propeller"/>
    <property type="match status" value="5"/>
</dbReference>
<dbReference type="PROSITE" id="PS50027">
    <property type="entry name" value="EGF_LAM_2"/>
    <property type="match status" value="2"/>
</dbReference>
<dbReference type="GO" id="GO:0005509">
    <property type="term" value="F:calcium ion binding"/>
    <property type="evidence" value="ECO:0007669"/>
    <property type="project" value="InterPro"/>
</dbReference>
<dbReference type="InterPro" id="IPR002049">
    <property type="entry name" value="LE_dom"/>
</dbReference>
<dbReference type="SUPFAM" id="SSF50965">
    <property type="entry name" value="Galactose oxidase, central domain"/>
    <property type="match status" value="1"/>
</dbReference>
<evidence type="ECO:0000256" key="10">
    <source>
        <dbReference type="ARBA" id="ARBA00023157"/>
    </source>
</evidence>
<sequence>MAPGFKGAVTSLKTLFLLWYLHINEAQSSGGCTHERVILTSKTGTITVGNSGPTYNNFARCEWLIKGDARTFIQLDFSRIETECSFDYVFVYDGDTYNSTKLASVSGDTLPKSLVAKSGRMLVLMFSDRNYKKWGFLANYSITDCPFGCHGHGVCTNNSCVCDIDYTGESCEHDLCPKNCSAKGLCIKSGDRSLWGCNCSLGYAGYACDMALQGEEDKLKWVTLLPSVTQFTDRFDHTAGFLESSECVYVFGGNAQNSVLDDLLRFCFTESKWEVIHKIEPWPSARYDHNMVVYNEGLFVFGGILIDGSHSNELWFFDTVSGNWSLLNFNNSSQPPGLSGHSMTLADDIIYIIGGKKTNGQYSSDVYSINASNPQSWSLVKLAGGRAHSRLLHGHSAVYHPESSSIIIYGGIAVRSVRYTTLSKKMFVFNIAYKFWTEIEYTSNMEPGSAWVPQERSQHTALIMGNYMIIYGGYVHIHASEEKCYDEGIYLYHLGCHQFVKHSLVHQGTSYRDARTFIQLDFSRIETECSFDYVFVYDGDTYNSTKLASVSGDTLPKSLVAKSGRMLVLMFSDRNYKKWGFLANYSITDCPFGCHGHGVCTNNSCVCDIDYTGESCEHDLCPKNCSAKGLCIKSGDRSLWGCNCSLGYAGYACDMALQGEEDKLKWVTLLPSVTEFTDRFDHTAGFLESSECVYVFGGNAQNSVLDDLLRFCFTESKWEVIHKIEPWPSARYDHNMVVYNEGLFVFGGILIDGSHSNELWFFDTVSGNWSLLNFNNSSQPPGLSGHSMTLADDIIYIIGGKKTNGQYSSDVYSINASNPQSWSLVKLAGGRAHSRLLHGHSAVYHPESSSIIIYGGIAVRSVRYTTLSKKMFVFNIAYKFWTEIEYTSNMDPGSAWVPQERSQHTALIMGNYMIIYGGYVHIHASEEKCYDEGIYLYHLGCHQFVKHSLVHQGTSYKSMPKKGRFGHSAVGIHGNIMVIIGGFSGYPHGDVIAYKFPGVVAPPNSEISQDKDYCMNNYSDNMPYTCYDNLECIICKNRTDIKRPGCVHRTRSEMCYRDELSALPYHCQGICSHLKTCQACLLQGQGVKLTTASPRRRFYQVECSWCVKNSTCQQKAVPEGSCQRADNTASGIIGWWNSSSPSWTDIAQCSLAEVPGGIQKASFYHPRNNSQPDEVEFVGELSATGIKVPIHYLQSQEGDPLYVSFHGYIWPLEVPPVKGMNDLTMYLESINAYTLMFLSNDSSIQNAELVKNMTSSSSKQILDMGRKGNAPLFPSTARDRKYYFLLEAKANIKVNATVAVKWNAGIGLNQNSIQIYTEFLEMFHSDACSNYTNCMACMMDASCGWCPSNSQCVRKAANQTASTGWCGPDLDKLLITHPKDCYTCPDYTDCTDCSQDPLCEWKRLDEQCHRRGRFAFNTVTDPSQCREPCDEKKNCSSCISERNECFWCETTKTCFPFNHYSSHFIHGKCQDWVDFEGKQTHYCLDCSSLPNCTACLERFGCGWCGDYNNPKIGKCVGGGFPGPSDGSCDSIVSSHSLVTNQTFSGHTNWTYHQCLDADECRLGLHKCHEKAECINTEGPEDSYECLCEQGYMGNGTHCRETCYHNCVNGTCSGAPNYQCVCNLGWTGLDCGTDCGCNFHSTCQNGVGICDKCQDSTDGQFCEKCQFGYYGNPKEGCHKCSCNQHGDASKGICNNVTGECYCTGNTEGLVCQHCSPGHYGSPVNGGKCYRACQGRLVLEQAEGSLGVQLPVSATSNKNLHCLWIIHAPDTAQPSDGFTVTVDGVATRCRENHLMVFDGVPPFISGNTTESRLLGTFCGQAQNLEPIRTDTDTVTVYFEMDMDNKDIYVEQKGFNLSYVINLCPSCKENEICEGNQCKQDPNRSSASKFYNVCPTSCDTKSHGTCVCINDLDMMVFPWNFLEPISKRKPGSIPGRYGHSVTSCGENFFYVFGGYSQEHGALNDIWKYTTSTYQWTQEQPITSDQPDGRYFHQAVCSPVSQEIYVYGGIVKNKAGAFEATNEFWKFSTGARVWTRLDVPEDFNPVAGHTMTLVKERYLVVIGGISSKRYFSSDVYIYNIIDEDNQPAWSRNNHTYLPLGLYGHSAVYDPDTDMIYIHGGMAFKQFKFDVSNDTFMYDTEKKQAYLVHVQGPEQAIPRVFHVAVRALEGMLVIGGMGNLGQTTEHMSLFRFNCSTWHKYLSKKPTSETYRSRTNSLIAASSIRLKDRVYVVGGYDGTTYSEVVVISPKETFCQTAGTQMDCLQTTGCDFCVAEGIGKCVEKASDSTCSGGQACDISWINQTVCSTYQTCQTCMTKHPHFLSPCKWFIDGPSSSCINSESPIGFSCKGYQECSFSQCTDCLQNEACSWTNCIQQGEDNFPIVDTRFSSTWRCAKNAVGGVCTNHSVCPKRCDEYSDCESCQRASGTGAGSSGCVWSSIKQQCFDKALIKLYCVGGECGVILEGKPHKCPVPCSQYQICAECIKAPWCGWCAFAGYIGEGICMQGGRDNPTGVGSCLENDIKQSEGYRPINLWTKKSKGAPIWAYTSCPPENECVNTHHDCDNESQDCTDTETSYNCTCKIGYLEDAVSGKCKPHCHKKCMNGTCIRPDRCQCNFGYVGDQCEKECKCNGNSNCPNELGLTDCLKCMNHTKGRQCSLCKSRFVGDPTERKPCVSCFVHCNNHTAACLSMTDYSNRTFMALFRGNNSMLDDPILNGTKPSDAVCVGCKNNTMGARCDRCQEGYFRVKKEGKTLVDACIKCQCNGHSDTCKNETGEGCQCLNNTETPACKSNSDPNDYKCWQKQCSKCKEYFIGDPTNGHHCYRQMTVDKEYCFDPDTQTNCNQNPGALLRGRTVFFAVQPRYLNVDIRITIDVTLGAADVYFSSSEKTFTVNVQNMGIHAVELDSEFTTPPPSLQSRFRSRRSIFNSTSNTSHPHITLEATNFHTYHTVQETGAILMFKNVRSRLVVTLPLDQHDLRTSKFYLIIYGQGNGRGGGTYGNLYFRQDQPHIDLFVFFSVFFSCFFLFLAMCVLLWKFKQAIDTQRSRQRQQKEMLHMASRPFAKVLVLIEPDSYVFSSTPVPRRRTKYSKVTSRNAHHLPTLTPVETNLPPLTIHKPIFIKAPVSPFDIVPIATEPTADNMVSLRTVVIQLPGDQSAPSKLCLGTGLTLQSSRTMNTGHQKSGARQRNGHHNC</sequence>
<keyword evidence="2" id="KW-0880">Kelch repeat</keyword>
<evidence type="ECO:0000313" key="21">
    <source>
        <dbReference type="EnsemblMetazoa" id="G25981.1:cds"/>
    </source>
</evidence>
<dbReference type="EnsemblMetazoa" id="G25981.1">
    <property type="protein sequence ID" value="G25981.1:cds"/>
    <property type="gene ID" value="G25981"/>
</dbReference>
<dbReference type="SMART" id="SM00423">
    <property type="entry name" value="PSI"/>
    <property type="match status" value="7"/>
</dbReference>
<dbReference type="InterPro" id="IPR024731">
    <property type="entry name" value="NELL2-like_EGF"/>
</dbReference>
<comment type="subcellular location">
    <subcellularLocation>
        <location evidence="1">Membrane</location>
        <topology evidence="1">Single-pass type I membrane protein</topology>
    </subcellularLocation>
</comment>
<dbReference type="GO" id="GO:0048731">
    <property type="term" value="P:system development"/>
    <property type="evidence" value="ECO:0007669"/>
    <property type="project" value="UniProtKB-ARBA"/>
</dbReference>
<feature type="transmembrane region" description="Helical" evidence="16">
    <location>
        <begin position="3004"/>
        <end position="3026"/>
    </location>
</feature>
<evidence type="ECO:0000256" key="8">
    <source>
        <dbReference type="ARBA" id="ARBA00022989"/>
    </source>
</evidence>
<name>A0A8W8KZQ0_MAGGI</name>
<dbReference type="Gene3D" id="2.60.120.290">
    <property type="entry name" value="Spermadhesin, CUB domain"/>
    <property type="match status" value="3"/>
</dbReference>
<dbReference type="PROSITE" id="PS00022">
    <property type="entry name" value="EGF_1"/>
    <property type="match status" value="4"/>
</dbReference>
<dbReference type="InterPro" id="IPR015915">
    <property type="entry name" value="Kelch-typ_b-propeller"/>
</dbReference>
<feature type="disulfide bond" evidence="13">
    <location>
        <begin position="625"/>
        <end position="642"/>
    </location>
</feature>
<dbReference type="Pfam" id="PF12947">
    <property type="entry name" value="EGF_3"/>
    <property type="match status" value="1"/>
</dbReference>
<feature type="domain" description="CUB" evidence="18">
    <location>
        <begin position="1731"/>
        <end position="1859"/>
    </location>
</feature>
<keyword evidence="4 16" id="KW-0812">Transmembrane</keyword>
<evidence type="ECO:0000256" key="13">
    <source>
        <dbReference type="PROSITE-ProRule" id="PRU00076"/>
    </source>
</evidence>
<feature type="compositionally biased region" description="Basic residues" evidence="15">
    <location>
        <begin position="3173"/>
        <end position="3184"/>
    </location>
</feature>
<dbReference type="InterPro" id="IPR035914">
    <property type="entry name" value="Sperma_CUB_dom_sf"/>
</dbReference>
<evidence type="ECO:0000256" key="14">
    <source>
        <dbReference type="PROSITE-ProRule" id="PRU00460"/>
    </source>
</evidence>
<dbReference type="InterPro" id="IPR056863">
    <property type="entry name" value="LMN_ATRN_NET-like_EGF"/>
</dbReference>
<evidence type="ECO:0000256" key="7">
    <source>
        <dbReference type="ARBA" id="ARBA00022837"/>
    </source>
</evidence>
<feature type="disulfide bond" evidence="13">
    <location>
        <begin position="176"/>
        <end position="186"/>
    </location>
</feature>
<feature type="domain" description="EGF-like" evidence="19">
    <location>
        <begin position="1556"/>
        <end position="1599"/>
    </location>
</feature>
<dbReference type="SUPFAM" id="SSF57196">
    <property type="entry name" value="EGF/Laminin"/>
    <property type="match status" value="1"/>
</dbReference>
<keyword evidence="8 16" id="KW-1133">Transmembrane helix</keyword>
<dbReference type="SUPFAM" id="SSF49854">
    <property type="entry name" value="Spermadhesin, CUB domain"/>
    <property type="match status" value="3"/>
</dbReference>
<dbReference type="PROSITE" id="PS01180">
    <property type="entry name" value="CUB"/>
    <property type="match status" value="3"/>
</dbReference>
<organism evidence="21 22">
    <name type="scientific">Magallana gigas</name>
    <name type="common">Pacific oyster</name>
    <name type="synonym">Crassostrea gigas</name>
    <dbReference type="NCBI Taxonomy" id="29159"/>
    <lineage>
        <taxon>Eukaryota</taxon>
        <taxon>Metazoa</taxon>
        <taxon>Spiralia</taxon>
        <taxon>Lophotrochozoa</taxon>
        <taxon>Mollusca</taxon>
        <taxon>Bivalvia</taxon>
        <taxon>Autobranchia</taxon>
        <taxon>Pteriomorphia</taxon>
        <taxon>Ostreida</taxon>
        <taxon>Ostreoidea</taxon>
        <taxon>Ostreidae</taxon>
        <taxon>Magallana</taxon>
    </lineage>
</organism>
<dbReference type="CDD" id="cd00041">
    <property type="entry name" value="CUB"/>
    <property type="match status" value="3"/>
</dbReference>
<dbReference type="PANTHER" id="PTHR46093">
    <property type="entry name" value="ACYL-COA-BINDING DOMAIN-CONTAINING PROTEIN 5"/>
    <property type="match status" value="1"/>
</dbReference>
<dbReference type="SUPFAM" id="SSF117281">
    <property type="entry name" value="Kelch motif"/>
    <property type="match status" value="3"/>
</dbReference>
<dbReference type="InterPro" id="IPR001881">
    <property type="entry name" value="EGF-like_Ca-bd_dom"/>
</dbReference>
<feature type="domain" description="Laminin EGF-like" evidence="20">
    <location>
        <begin position="1634"/>
        <end position="1678"/>
    </location>
</feature>
<dbReference type="Pfam" id="PF00053">
    <property type="entry name" value="EGF_laminin"/>
    <property type="match status" value="1"/>
</dbReference>
<accession>A0A8W8KZQ0</accession>
<keyword evidence="5 17" id="KW-0732">Signal</keyword>
<dbReference type="PROSITE" id="PS01186">
    <property type="entry name" value="EGF_2"/>
    <property type="match status" value="3"/>
</dbReference>
<feature type="region of interest" description="Disordered" evidence="15">
    <location>
        <begin position="3163"/>
        <end position="3184"/>
    </location>
</feature>
<keyword evidence="7" id="KW-0106">Calcium</keyword>
<dbReference type="FunFam" id="2.10.25.10:FF:000202">
    <property type="entry name" value="Multiple epidermal growth factor-like domains 8"/>
    <property type="match status" value="1"/>
</dbReference>
<evidence type="ECO:0000259" key="20">
    <source>
        <dbReference type="PROSITE" id="PS50027"/>
    </source>
</evidence>
<keyword evidence="11" id="KW-0325">Glycoprotein</keyword>
<feature type="disulfide bond" evidence="13">
    <location>
        <begin position="644"/>
        <end position="653"/>
    </location>
</feature>
<evidence type="ECO:0000256" key="3">
    <source>
        <dbReference type="ARBA" id="ARBA00022536"/>
    </source>
</evidence>
<dbReference type="Pfam" id="PF00431">
    <property type="entry name" value="CUB"/>
    <property type="match status" value="2"/>
</dbReference>
<evidence type="ECO:0000256" key="16">
    <source>
        <dbReference type="SAM" id="Phobius"/>
    </source>
</evidence>
<keyword evidence="10 13" id="KW-1015">Disulfide bond</keyword>
<dbReference type="InterPro" id="IPR011043">
    <property type="entry name" value="Gal_Oxase/kelch_b-propeller"/>
</dbReference>
<keyword evidence="12 14" id="KW-0424">Laminin EGF-like domain</keyword>
<feature type="chain" id="PRO_5036464670" description="Multiple epidermal growth factor-like domains 8" evidence="17">
    <location>
        <begin position="27"/>
        <end position="3184"/>
    </location>
</feature>
<feature type="signal peptide" evidence="17">
    <location>
        <begin position="1"/>
        <end position="26"/>
    </location>
</feature>
<feature type="disulfide bond" evidence="13">
    <location>
        <begin position="199"/>
        <end position="208"/>
    </location>
</feature>
<evidence type="ECO:0000259" key="19">
    <source>
        <dbReference type="PROSITE" id="PS50026"/>
    </source>
</evidence>
<feature type="disulfide bond" evidence="13">
    <location>
        <begin position="621"/>
        <end position="631"/>
    </location>
</feature>
<dbReference type="PANTHER" id="PTHR46093:SF16">
    <property type="entry name" value="MULTIPLE EGF-LIKE-DOMAINS 8"/>
    <property type="match status" value="1"/>
</dbReference>
<keyword evidence="22" id="KW-1185">Reference proteome</keyword>